<evidence type="ECO:0000313" key="3">
    <source>
        <dbReference type="EMBL" id="QVT78445.1"/>
    </source>
</evidence>
<proteinExistence type="predicted"/>
<dbReference type="RefSeq" id="WP_214058027.1">
    <property type="nucleotide sequence ID" value="NZ_BAAAHS010000002.1"/>
</dbReference>
<protein>
    <recommendedName>
        <fullName evidence="5">DUF3040 domain-containing protein</fullName>
    </recommendedName>
</protein>
<evidence type="ECO:0000313" key="4">
    <source>
        <dbReference type="Proteomes" id="UP000679307"/>
    </source>
</evidence>
<keyword evidence="2" id="KW-0472">Membrane</keyword>
<feature type="compositionally biased region" description="Acidic residues" evidence="1">
    <location>
        <begin position="13"/>
        <end position="22"/>
    </location>
</feature>
<feature type="transmembrane region" description="Helical" evidence="2">
    <location>
        <begin position="80"/>
        <end position="98"/>
    </location>
</feature>
<reference evidence="3 4" key="1">
    <citation type="submission" date="2021-05" db="EMBL/GenBank/DDBJ databases">
        <title>Complete genome of Nocardioides aquaticus KCTC 9944T isolated from meromictic and hypersaline Ekho Lake, Antarctica.</title>
        <authorList>
            <person name="Hwang K."/>
            <person name="Kim K.M."/>
            <person name="Choe H."/>
        </authorList>
    </citation>
    <scope>NUCLEOTIDE SEQUENCE [LARGE SCALE GENOMIC DNA]</scope>
    <source>
        <strain evidence="3 4">KCTC 9944</strain>
    </source>
</reference>
<dbReference type="Proteomes" id="UP000679307">
    <property type="component" value="Chromosome"/>
</dbReference>
<keyword evidence="2" id="KW-1133">Transmembrane helix</keyword>
<organism evidence="3 4">
    <name type="scientific">Nocardioides aquaticus</name>
    <dbReference type="NCBI Taxonomy" id="160826"/>
    <lineage>
        <taxon>Bacteria</taxon>
        <taxon>Bacillati</taxon>
        <taxon>Actinomycetota</taxon>
        <taxon>Actinomycetes</taxon>
        <taxon>Propionibacteriales</taxon>
        <taxon>Nocardioidaceae</taxon>
        <taxon>Nocardioides</taxon>
    </lineage>
</organism>
<dbReference type="EMBL" id="CP075371">
    <property type="protein sequence ID" value="QVT78445.1"/>
    <property type="molecule type" value="Genomic_DNA"/>
</dbReference>
<feature type="transmembrane region" description="Helical" evidence="2">
    <location>
        <begin position="56"/>
        <end position="74"/>
    </location>
</feature>
<evidence type="ECO:0000256" key="1">
    <source>
        <dbReference type="SAM" id="MobiDB-lite"/>
    </source>
</evidence>
<accession>A0ABX8EEX8</accession>
<gene>
    <name evidence="3" type="ORF">ENKNEFLB_00822</name>
</gene>
<evidence type="ECO:0000256" key="2">
    <source>
        <dbReference type="SAM" id="Phobius"/>
    </source>
</evidence>
<keyword evidence="4" id="KW-1185">Reference proteome</keyword>
<keyword evidence="2" id="KW-0812">Transmembrane</keyword>
<feature type="region of interest" description="Disordered" evidence="1">
    <location>
        <begin position="1"/>
        <end position="24"/>
    </location>
</feature>
<evidence type="ECO:0008006" key="5">
    <source>
        <dbReference type="Google" id="ProtNLM"/>
    </source>
</evidence>
<name>A0ABX8EEX8_9ACTN</name>
<sequence>MSPALGPERDWPDTPDGEDTTMADDLRRRIDDRFPHLRGDLDRWAPAPTRRRETQAVAVMLAALLLVSVVAVAIGAPPLLLVLLAVPVAVLYLGRWAARVVMGDDPVDGSGTAVTR</sequence>